<evidence type="ECO:0000256" key="5">
    <source>
        <dbReference type="ARBA" id="ARBA00022990"/>
    </source>
</evidence>
<dbReference type="OrthoDB" id="1611972at2759"/>
<evidence type="ECO:0000256" key="7">
    <source>
        <dbReference type="ARBA" id="ARBA00034092"/>
    </source>
</evidence>
<dbReference type="InterPro" id="IPR009000">
    <property type="entry name" value="Transl_B-barrel_sf"/>
</dbReference>
<evidence type="ECO:0000256" key="1">
    <source>
        <dbReference type="ARBA" id="ARBA00006540"/>
    </source>
</evidence>
<evidence type="ECO:0000313" key="10">
    <source>
        <dbReference type="EMBL" id="OBS67149.1"/>
    </source>
</evidence>
<protein>
    <recommendedName>
        <fullName evidence="8">60S ribosomal protein L3</fullName>
    </recommendedName>
</protein>
<comment type="caution">
    <text evidence="10">The sequence shown here is derived from an EMBL/GenBank/DDBJ whole genome shotgun (WGS) entry which is preliminary data.</text>
</comment>
<dbReference type="InterPro" id="IPR045077">
    <property type="entry name" value="L3_arc_euk"/>
</dbReference>
<evidence type="ECO:0000256" key="6">
    <source>
        <dbReference type="ARBA" id="ARBA00023274"/>
    </source>
</evidence>
<dbReference type="GO" id="GO:0006412">
    <property type="term" value="P:translation"/>
    <property type="evidence" value="ECO:0007669"/>
    <property type="project" value="InterPro"/>
</dbReference>
<dbReference type="PANTHER" id="PTHR11363:SF4">
    <property type="entry name" value="LARGE RIBOSOMAL SUBUNIT PROTEIN UL3"/>
    <property type="match status" value="1"/>
</dbReference>
<evidence type="ECO:0000256" key="2">
    <source>
        <dbReference type="ARBA" id="ARBA00022499"/>
    </source>
</evidence>
<dbReference type="GO" id="GO:0003735">
    <property type="term" value="F:structural constituent of ribosome"/>
    <property type="evidence" value="ECO:0007669"/>
    <property type="project" value="InterPro"/>
</dbReference>
<comment type="function">
    <text evidence="7">Component of the large ribosomal subunit. The ribosome is a large ribonucleoprotein complex responsible for the synthesis of proteins in the cell.</text>
</comment>
<reference evidence="10 11" key="1">
    <citation type="submission" date="2016-06" db="EMBL/GenBank/DDBJ databases">
        <title>The Draft Genome Sequence and Annotation of the Desert Woodrat Neotoma lepida.</title>
        <authorList>
            <person name="Campbell M."/>
            <person name="Oakeson K.F."/>
            <person name="Yandell M."/>
            <person name="Halpert J.R."/>
            <person name="Dearing D."/>
        </authorList>
    </citation>
    <scope>NUCLEOTIDE SEQUENCE [LARGE SCALE GENOMIC DNA]</scope>
    <source>
        <strain evidence="10">417</strain>
        <tissue evidence="10">Liver</tissue>
    </source>
</reference>
<name>A0A1A6GMR3_NEOLE</name>
<evidence type="ECO:0000313" key="11">
    <source>
        <dbReference type="Proteomes" id="UP000092124"/>
    </source>
</evidence>
<gene>
    <name evidence="10" type="ORF">A6R68_04309</name>
</gene>
<accession>A0A1A6GMR3</accession>
<dbReference type="AlphaFoldDB" id="A0A1A6GMR3"/>
<dbReference type="EMBL" id="LZPO01087147">
    <property type="protein sequence ID" value="OBS67149.1"/>
    <property type="molecule type" value="Genomic_DNA"/>
</dbReference>
<dbReference type="STRING" id="56216.A0A1A6GMR3"/>
<dbReference type="PANTHER" id="PTHR11363">
    <property type="entry name" value="60S RIBOSOMAL PROTEIN L3-RELATED"/>
    <property type="match status" value="1"/>
</dbReference>
<keyword evidence="6" id="KW-0687">Ribonucleoprotein</keyword>
<keyword evidence="2" id="KW-1017">Isopeptide bond</keyword>
<dbReference type="InterPro" id="IPR000597">
    <property type="entry name" value="Ribosomal_uL3"/>
</dbReference>
<organism evidence="10 11">
    <name type="scientific">Neotoma lepida</name>
    <name type="common">Desert woodrat</name>
    <dbReference type="NCBI Taxonomy" id="56216"/>
    <lineage>
        <taxon>Eukaryota</taxon>
        <taxon>Metazoa</taxon>
        <taxon>Chordata</taxon>
        <taxon>Craniata</taxon>
        <taxon>Vertebrata</taxon>
        <taxon>Euteleostomi</taxon>
        <taxon>Mammalia</taxon>
        <taxon>Eutheria</taxon>
        <taxon>Euarchontoglires</taxon>
        <taxon>Glires</taxon>
        <taxon>Rodentia</taxon>
        <taxon>Myomorpha</taxon>
        <taxon>Muroidea</taxon>
        <taxon>Cricetidae</taxon>
        <taxon>Neotominae</taxon>
        <taxon>Neotoma</taxon>
    </lineage>
</organism>
<dbReference type="GO" id="GO:0003723">
    <property type="term" value="F:RNA binding"/>
    <property type="evidence" value="ECO:0007669"/>
    <property type="project" value="TreeGrafter"/>
</dbReference>
<evidence type="ECO:0000256" key="8">
    <source>
        <dbReference type="ARBA" id="ARBA00035354"/>
    </source>
</evidence>
<dbReference type="Pfam" id="PF00297">
    <property type="entry name" value="Ribosomal_L3"/>
    <property type="match status" value="1"/>
</dbReference>
<evidence type="ECO:0000256" key="3">
    <source>
        <dbReference type="ARBA" id="ARBA00022843"/>
    </source>
</evidence>
<dbReference type="SUPFAM" id="SSF50447">
    <property type="entry name" value="Translation proteins"/>
    <property type="match status" value="1"/>
</dbReference>
<sequence length="137" mass="15867">MSLYRLYQKKAHLIEIQVNRGTMAENLYWAPERLDQQVPVNQVFGQDEMIDVIRVTKRKDYKGKIYKIGRDYLKKDGKMIKKNASTDYDSSNKSIKPLCGFVRYGEVTNDFVMRKGCVVGTKKGVLTLCKSMLMQTK</sequence>
<comment type="similarity">
    <text evidence="1">Belongs to the universal ribosomal protein uL3 family.</text>
</comment>
<dbReference type="GO" id="GO:0022625">
    <property type="term" value="C:cytosolic large ribosomal subunit"/>
    <property type="evidence" value="ECO:0007669"/>
    <property type="project" value="TreeGrafter"/>
</dbReference>
<keyword evidence="5" id="KW-0007">Acetylation</keyword>
<proteinExistence type="inferred from homology"/>
<dbReference type="Gene3D" id="3.30.1430.10">
    <property type="match status" value="1"/>
</dbReference>
<comment type="subunit">
    <text evidence="9">Component of the large ribosomal subunit. Interacts with DHX33.</text>
</comment>
<dbReference type="Proteomes" id="UP000092124">
    <property type="component" value="Unassembled WGS sequence"/>
</dbReference>
<dbReference type="FunFam" id="2.40.30.10:FF:000351">
    <property type="entry name" value="Ribosomal protein L3"/>
    <property type="match status" value="1"/>
</dbReference>
<dbReference type="Gene3D" id="2.40.30.10">
    <property type="entry name" value="Translation factors"/>
    <property type="match status" value="1"/>
</dbReference>
<keyword evidence="3" id="KW-0832">Ubl conjugation</keyword>
<keyword evidence="11" id="KW-1185">Reference proteome</keyword>
<evidence type="ECO:0000256" key="4">
    <source>
        <dbReference type="ARBA" id="ARBA00022980"/>
    </source>
</evidence>
<keyword evidence="4" id="KW-0689">Ribosomal protein</keyword>
<evidence type="ECO:0000256" key="9">
    <source>
        <dbReference type="ARBA" id="ARBA00046482"/>
    </source>
</evidence>